<evidence type="ECO:0000256" key="1">
    <source>
        <dbReference type="SAM" id="SignalP"/>
    </source>
</evidence>
<sequence>MRHLVSALAALLAVSSLTLATTASAQDDTSDDEVVCSYDAYNCGDFSSCAQVMQVFRACEGDVHKLDRDKDGVPCESLCD</sequence>
<feature type="signal peptide" evidence="1">
    <location>
        <begin position="1"/>
        <end position="25"/>
    </location>
</feature>
<dbReference type="InterPro" id="IPR008613">
    <property type="entry name" value="Excalibur_Ca-bd_domain"/>
</dbReference>
<name>A0A4Y6PVW9_PERCE</name>
<keyword evidence="1" id="KW-0732">Signal</keyword>
<dbReference type="EMBL" id="CP041186">
    <property type="protein sequence ID" value="QDG52147.1"/>
    <property type="molecule type" value="Genomic_DNA"/>
</dbReference>
<dbReference type="RefSeq" id="WP_141198622.1">
    <property type="nucleotide sequence ID" value="NZ_CP041186.1"/>
</dbReference>
<dbReference type="Pfam" id="PF05901">
    <property type="entry name" value="Excalibur"/>
    <property type="match status" value="1"/>
</dbReference>
<reference evidence="3 4" key="1">
    <citation type="submission" date="2019-06" db="EMBL/GenBank/DDBJ databases">
        <title>Persicimonas caeni gen. nov., sp. nov., a predatory bacterium isolated from solar saltern.</title>
        <authorList>
            <person name="Wang S."/>
        </authorList>
    </citation>
    <scope>NUCLEOTIDE SEQUENCE [LARGE SCALE GENOMIC DNA]</scope>
    <source>
        <strain evidence="3 4">YN101</strain>
    </source>
</reference>
<dbReference type="OrthoDB" id="9805504at2"/>
<accession>A0A5B8YCA2</accession>
<keyword evidence="4" id="KW-1185">Reference proteome</keyword>
<organism evidence="3 4">
    <name type="scientific">Persicimonas caeni</name>
    <dbReference type="NCBI Taxonomy" id="2292766"/>
    <lineage>
        <taxon>Bacteria</taxon>
        <taxon>Deltaproteobacteria</taxon>
        <taxon>Bradymonadales</taxon>
        <taxon>Bradymonadaceae</taxon>
        <taxon>Persicimonas</taxon>
    </lineage>
</organism>
<accession>A0A4Y6PVW9</accession>
<feature type="chain" id="PRO_5030106529" evidence="1">
    <location>
        <begin position="26"/>
        <end position="80"/>
    </location>
</feature>
<evidence type="ECO:0000313" key="4">
    <source>
        <dbReference type="Proteomes" id="UP000315995"/>
    </source>
</evidence>
<dbReference type="AlphaFoldDB" id="A0A4Y6PVW9"/>
<feature type="domain" description="Excalibur calcium-binding" evidence="2">
    <location>
        <begin position="41"/>
        <end position="76"/>
    </location>
</feature>
<dbReference type="Proteomes" id="UP000315995">
    <property type="component" value="Chromosome"/>
</dbReference>
<proteinExistence type="predicted"/>
<evidence type="ECO:0000313" key="3">
    <source>
        <dbReference type="EMBL" id="QDG52147.1"/>
    </source>
</evidence>
<evidence type="ECO:0000259" key="2">
    <source>
        <dbReference type="Pfam" id="PF05901"/>
    </source>
</evidence>
<gene>
    <name evidence="3" type="ORF">FIV42_15770</name>
</gene>
<protein>
    <submittedName>
        <fullName evidence="3">Nuclease</fullName>
    </submittedName>
</protein>